<evidence type="ECO:0000259" key="8">
    <source>
        <dbReference type="PROSITE" id="PS00651"/>
    </source>
</evidence>
<dbReference type="GO" id="GO:0006412">
    <property type="term" value="P:translation"/>
    <property type="evidence" value="ECO:0007669"/>
    <property type="project" value="UniProtKB-UniRule"/>
</dbReference>
<comment type="caution">
    <text evidence="9">The sequence shown here is derived from an EMBL/GenBank/DDBJ whole genome shotgun (WGS) entry which is preliminary data.</text>
</comment>
<dbReference type="GO" id="GO:0019843">
    <property type="term" value="F:rRNA binding"/>
    <property type="evidence" value="ECO:0007669"/>
    <property type="project" value="UniProtKB-UniRule"/>
</dbReference>
<dbReference type="SUPFAM" id="SSF55653">
    <property type="entry name" value="Ribosomal protein L9 C-domain"/>
    <property type="match status" value="1"/>
</dbReference>
<accession>A0A2P8DE40</accession>
<dbReference type="InterPro" id="IPR020594">
    <property type="entry name" value="Ribosomal_bL9_bac/chp"/>
</dbReference>
<evidence type="ECO:0000256" key="4">
    <source>
        <dbReference type="ARBA" id="ARBA00022980"/>
    </source>
</evidence>
<gene>
    <name evidence="7" type="primary">rplI</name>
    <name evidence="9" type="ORF">CLV63_115157</name>
</gene>
<evidence type="ECO:0000313" key="9">
    <source>
        <dbReference type="EMBL" id="PSK95494.1"/>
    </source>
</evidence>
<dbReference type="NCBIfam" id="TIGR00158">
    <property type="entry name" value="L9"/>
    <property type="match status" value="1"/>
</dbReference>
<dbReference type="PROSITE" id="PS00651">
    <property type="entry name" value="RIBOSOMAL_L9"/>
    <property type="match status" value="1"/>
</dbReference>
<dbReference type="FunFam" id="3.40.5.10:FF:000003">
    <property type="entry name" value="50S ribosomal protein L9"/>
    <property type="match status" value="1"/>
</dbReference>
<evidence type="ECO:0000256" key="7">
    <source>
        <dbReference type="HAMAP-Rule" id="MF_00503"/>
    </source>
</evidence>
<dbReference type="AlphaFoldDB" id="A0A2P8DE40"/>
<dbReference type="InterPro" id="IPR000244">
    <property type="entry name" value="Ribosomal_bL9"/>
</dbReference>
<dbReference type="HAMAP" id="MF_00503">
    <property type="entry name" value="Ribosomal_bL9"/>
    <property type="match status" value="1"/>
</dbReference>
<evidence type="ECO:0000256" key="3">
    <source>
        <dbReference type="ARBA" id="ARBA00022884"/>
    </source>
</evidence>
<dbReference type="RefSeq" id="WP_106584817.1">
    <property type="nucleotide sequence ID" value="NZ_PYGA01000015.1"/>
</dbReference>
<keyword evidence="4 7" id="KW-0689">Ribosomal protein</keyword>
<comment type="similarity">
    <text evidence="1 7">Belongs to the bacterial ribosomal protein bL9 family.</text>
</comment>
<evidence type="ECO:0000313" key="10">
    <source>
        <dbReference type="Proteomes" id="UP000240542"/>
    </source>
</evidence>
<evidence type="ECO:0000256" key="5">
    <source>
        <dbReference type="ARBA" id="ARBA00023274"/>
    </source>
</evidence>
<proteinExistence type="inferred from homology"/>
<sequence length="148" mass="15938">MKLILTHEVIGLGDPGDVVEVKDGYGRNYLLPRGFAIRWTRGGQRQIDSIRRARAARDIRSLDEAKQIAGRLGSLKVRLTQRAGNGGRLFGSVTPSDIADAVKNSGGPAVDKRRVQIGNPIKSIGDHNVQVRLHPEVTATVAVEVVGA</sequence>
<feature type="domain" description="Ribosomal protein L9" evidence="8">
    <location>
        <begin position="13"/>
        <end position="40"/>
    </location>
</feature>
<evidence type="ECO:0000256" key="1">
    <source>
        <dbReference type="ARBA" id="ARBA00010605"/>
    </source>
</evidence>
<dbReference type="Pfam" id="PF03948">
    <property type="entry name" value="Ribosomal_L9_C"/>
    <property type="match status" value="1"/>
</dbReference>
<dbReference type="InterPro" id="IPR020069">
    <property type="entry name" value="Ribosomal_bL9_C"/>
</dbReference>
<evidence type="ECO:0000256" key="2">
    <source>
        <dbReference type="ARBA" id="ARBA00022730"/>
    </source>
</evidence>
<dbReference type="GO" id="GO:0005840">
    <property type="term" value="C:ribosome"/>
    <property type="evidence" value="ECO:0007669"/>
    <property type="project" value="UniProtKB-KW"/>
</dbReference>
<dbReference type="InterPro" id="IPR009027">
    <property type="entry name" value="Ribosomal_bL9/RNase_H1_N"/>
</dbReference>
<dbReference type="InterPro" id="IPR020070">
    <property type="entry name" value="Ribosomal_bL9_N"/>
</dbReference>
<dbReference type="SUPFAM" id="SSF55658">
    <property type="entry name" value="L9 N-domain-like"/>
    <property type="match status" value="1"/>
</dbReference>
<dbReference type="OrthoDB" id="9788336at2"/>
<dbReference type="Pfam" id="PF01281">
    <property type="entry name" value="Ribosomal_L9_N"/>
    <property type="match status" value="1"/>
</dbReference>
<dbReference type="GO" id="GO:1990904">
    <property type="term" value="C:ribonucleoprotein complex"/>
    <property type="evidence" value="ECO:0007669"/>
    <property type="project" value="UniProtKB-KW"/>
</dbReference>
<organism evidence="9 10">
    <name type="scientific">Murinocardiopsis flavida</name>
    <dbReference type="NCBI Taxonomy" id="645275"/>
    <lineage>
        <taxon>Bacteria</taxon>
        <taxon>Bacillati</taxon>
        <taxon>Actinomycetota</taxon>
        <taxon>Actinomycetes</taxon>
        <taxon>Streptosporangiales</taxon>
        <taxon>Nocardiopsidaceae</taxon>
        <taxon>Murinocardiopsis</taxon>
    </lineage>
</organism>
<dbReference type="Proteomes" id="UP000240542">
    <property type="component" value="Unassembled WGS sequence"/>
</dbReference>
<dbReference type="PANTHER" id="PTHR21368">
    <property type="entry name" value="50S RIBOSOMAL PROTEIN L9"/>
    <property type="match status" value="1"/>
</dbReference>
<dbReference type="InterPro" id="IPR036935">
    <property type="entry name" value="Ribosomal_bL9_N_sf"/>
</dbReference>
<keyword evidence="5 7" id="KW-0687">Ribonucleoprotein</keyword>
<dbReference type="Gene3D" id="3.10.430.100">
    <property type="entry name" value="Ribosomal protein L9, C-terminal domain"/>
    <property type="match status" value="1"/>
</dbReference>
<keyword evidence="3 7" id="KW-0694">RNA-binding</keyword>
<keyword evidence="10" id="KW-1185">Reference proteome</keyword>
<name>A0A2P8DE40_9ACTN</name>
<keyword evidence="2 7" id="KW-0699">rRNA-binding</keyword>
<dbReference type="InterPro" id="IPR036791">
    <property type="entry name" value="Ribosomal_bL9_C_sf"/>
</dbReference>
<dbReference type="Gene3D" id="3.40.5.10">
    <property type="entry name" value="Ribosomal protein L9, N-terminal domain"/>
    <property type="match status" value="1"/>
</dbReference>
<dbReference type="EMBL" id="PYGA01000015">
    <property type="protein sequence ID" value="PSK95494.1"/>
    <property type="molecule type" value="Genomic_DNA"/>
</dbReference>
<protein>
    <recommendedName>
        <fullName evidence="6 7">Large ribosomal subunit protein bL9</fullName>
    </recommendedName>
</protein>
<dbReference type="GO" id="GO:0003735">
    <property type="term" value="F:structural constituent of ribosome"/>
    <property type="evidence" value="ECO:0007669"/>
    <property type="project" value="InterPro"/>
</dbReference>
<comment type="function">
    <text evidence="7">Binds to the 23S rRNA.</text>
</comment>
<evidence type="ECO:0000256" key="6">
    <source>
        <dbReference type="ARBA" id="ARBA00035292"/>
    </source>
</evidence>
<reference evidence="9 10" key="1">
    <citation type="submission" date="2018-03" db="EMBL/GenBank/DDBJ databases">
        <title>Genomic Encyclopedia of Archaeal and Bacterial Type Strains, Phase II (KMG-II): from individual species to whole genera.</title>
        <authorList>
            <person name="Goeker M."/>
        </authorList>
    </citation>
    <scope>NUCLEOTIDE SEQUENCE [LARGE SCALE GENOMIC DNA]</scope>
    <source>
        <strain evidence="9 10">DSM 45312</strain>
    </source>
</reference>